<dbReference type="PROSITE" id="PS01124">
    <property type="entry name" value="HTH_ARAC_FAMILY_2"/>
    <property type="match status" value="1"/>
</dbReference>
<evidence type="ECO:0000256" key="3">
    <source>
        <dbReference type="ARBA" id="ARBA00023163"/>
    </source>
</evidence>
<evidence type="ECO:0000259" key="4">
    <source>
        <dbReference type="PROSITE" id="PS01124"/>
    </source>
</evidence>
<dbReference type="InterPro" id="IPR009057">
    <property type="entry name" value="Homeodomain-like_sf"/>
</dbReference>
<evidence type="ECO:0000313" key="6">
    <source>
        <dbReference type="Proteomes" id="UP000183529"/>
    </source>
</evidence>
<dbReference type="Pfam" id="PF12833">
    <property type="entry name" value="HTH_18"/>
    <property type="match status" value="1"/>
</dbReference>
<organism evidence="5 6">
    <name type="scientific">Paraburkholderia tropica</name>
    <dbReference type="NCBI Taxonomy" id="92647"/>
    <lineage>
        <taxon>Bacteria</taxon>
        <taxon>Pseudomonadati</taxon>
        <taxon>Pseudomonadota</taxon>
        <taxon>Betaproteobacteria</taxon>
        <taxon>Burkholderiales</taxon>
        <taxon>Burkholderiaceae</taxon>
        <taxon>Paraburkholderia</taxon>
    </lineage>
</organism>
<dbReference type="Proteomes" id="UP000183529">
    <property type="component" value="Unassembled WGS sequence"/>
</dbReference>
<dbReference type="SMART" id="SM00342">
    <property type="entry name" value="HTH_ARAC"/>
    <property type="match status" value="1"/>
</dbReference>
<dbReference type="Pfam" id="PF12852">
    <property type="entry name" value="Cupin_6"/>
    <property type="match status" value="1"/>
</dbReference>
<dbReference type="InterPro" id="IPR018060">
    <property type="entry name" value="HTH_AraC"/>
</dbReference>
<proteinExistence type="predicted"/>
<feature type="domain" description="HTH araC/xylS-type" evidence="4">
    <location>
        <begin position="225"/>
        <end position="322"/>
    </location>
</feature>
<accession>A0AAQ1GMS4</accession>
<dbReference type="EMBL" id="FNZM01000025">
    <property type="protein sequence ID" value="SEK13829.1"/>
    <property type="molecule type" value="Genomic_DNA"/>
</dbReference>
<dbReference type="GO" id="GO:0043565">
    <property type="term" value="F:sequence-specific DNA binding"/>
    <property type="evidence" value="ECO:0007669"/>
    <property type="project" value="InterPro"/>
</dbReference>
<comment type="caution">
    <text evidence="5">The sequence shown here is derived from an EMBL/GenBank/DDBJ whole genome shotgun (WGS) entry which is preliminary data.</text>
</comment>
<dbReference type="SUPFAM" id="SSF46689">
    <property type="entry name" value="Homeodomain-like"/>
    <property type="match status" value="1"/>
</dbReference>
<protein>
    <submittedName>
        <fullName evidence="5">Transcriptional regulator, AraC family</fullName>
    </submittedName>
</protein>
<keyword evidence="3" id="KW-0804">Transcription</keyword>
<keyword evidence="2" id="KW-0238">DNA-binding</keyword>
<dbReference type="PANTHER" id="PTHR11019:SF159">
    <property type="entry name" value="TRANSCRIPTIONAL REGULATOR-RELATED"/>
    <property type="match status" value="1"/>
</dbReference>
<dbReference type="AlphaFoldDB" id="A0AAQ1GMS4"/>
<keyword evidence="1" id="KW-0805">Transcription regulation</keyword>
<dbReference type="GO" id="GO:0003700">
    <property type="term" value="F:DNA-binding transcription factor activity"/>
    <property type="evidence" value="ECO:0007669"/>
    <property type="project" value="InterPro"/>
</dbReference>
<dbReference type="PANTHER" id="PTHR11019">
    <property type="entry name" value="HTH-TYPE TRANSCRIPTIONAL REGULATOR NIMR"/>
    <property type="match status" value="1"/>
</dbReference>
<name>A0AAQ1GMS4_9BURK</name>
<gene>
    <name evidence="5" type="ORF">SAMN05216550_12550</name>
</gene>
<dbReference type="InterPro" id="IPR032783">
    <property type="entry name" value="AraC_lig"/>
</dbReference>
<reference evidence="5 6" key="1">
    <citation type="submission" date="2016-10" db="EMBL/GenBank/DDBJ databases">
        <authorList>
            <person name="Varghese N."/>
            <person name="Submissions S."/>
        </authorList>
    </citation>
    <scope>NUCLEOTIDE SEQUENCE [LARGE SCALE GENOMIC DNA]</scope>
    <source>
        <strain evidence="5 6">LMG 22274</strain>
    </source>
</reference>
<dbReference type="Gene3D" id="1.10.10.60">
    <property type="entry name" value="Homeodomain-like"/>
    <property type="match status" value="1"/>
</dbReference>
<evidence type="ECO:0000256" key="1">
    <source>
        <dbReference type="ARBA" id="ARBA00023015"/>
    </source>
</evidence>
<sequence length="333" mass="36058">MRDVRARFLRSDSMPSQVDAFSAWLIEGLEVTSTLFHVGQYCGAWQASTSGHRRASFHLVLHGRCWLHLPERAGRPARSVALAAGDAVFLLDDVAHCLSPHALPPAAGAEHARHGAMTPLDAASLTAPDSLGLACGFFEFKSGLDGLMLDLLPDHVIARHDQPALHGARQIFELIRAEAHLDPHTPSPLIARLTSLLFLYTLRALDSNDELTPCFWALLRRPAFAPLVAAIVAEPGRRWTTASMADFAHMSRARFCKLFAELCGQPPAQFLTLVRMKLAASMLSTGTSMPDAAEQVGYQSESAFAQAFKRVTGVQPGAWRRAASGDAALAALH</sequence>
<evidence type="ECO:0000313" key="5">
    <source>
        <dbReference type="EMBL" id="SEK13829.1"/>
    </source>
</evidence>
<evidence type="ECO:0000256" key="2">
    <source>
        <dbReference type="ARBA" id="ARBA00023125"/>
    </source>
</evidence>